<proteinExistence type="inferred from homology"/>
<feature type="non-terminal residue" evidence="8">
    <location>
        <position position="232"/>
    </location>
</feature>
<reference evidence="8 9" key="1">
    <citation type="journal article" date="2020" name="Microorganisms">
        <title>Osmotic Adaptation and Compatible Solute Biosynthesis of Phototrophic Bacteria as Revealed from Genome Analyses.</title>
        <authorList>
            <person name="Imhoff J.F."/>
            <person name="Rahn T."/>
            <person name="Kunzel S."/>
            <person name="Keller A."/>
            <person name="Neulinger S.C."/>
        </authorList>
    </citation>
    <scope>NUCLEOTIDE SEQUENCE [LARGE SCALE GENOMIC DNA]</scope>
    <source>
        <strain evidence="8 9">DSM 15116</strain>
    </source>
</reference>
<comment type="similarity">
    <text evidence="2">Belongs to the NrfD family.</text>
</comment>
<name>A0ABS1E7I8_9GAMM</name>
<comment type="subcellular location">
    <subcellularLocation>
        <location evidence="1">Cell membrane</location>
        <topology evidence="1">Multi-pass membrane protein</topology>
    </subcellularLocation>
</comment>
<feature type="transmembrane region" description="Helical" evidence="7">
    <location>
        <begin position="59"/>
        <end position="80"/>
    </location>
</feature>
<evidence type="ECO:0000256" key="4">
    <source>
        <dbReference type="ARBA" id="ARBA00022692"/>
    </source>
</evidence>
<dbReference type="InterPro" id="IPR005614">
    <property type="entry name" value="NrfD-like"/>
</dbReference>
<feature type="transmembrane region" description="Helical" evidence="7">
    <location>
        <begin position="192"/>
        <end position="221"/>
    </location>
</feature>
<feature type="transmembrane region" description="Helical" evidence="7">
    <location>
        <begin position="16"/>
        <end position="39"/>
    </location>
</feature>
<dbReference type="PANTHER" id="PTHR34856">
    <property type="entry name" value="PROTEIN NRFD"/>
    <property type="match status" value="1"/>
</dbReference>
<evidence type="ECO:0000256" key="1">
    <source>
        <dbReference type="ARBA" id="ARBA00004651"/>
    </source>
</evidence>
<evidence type="ECO:0000256" key="5">
    <source>
        <dbReference type="ARBA" id="ARBA00022989"/>
    </source>
</evidence>
<dbReference type="Proteomes" id="UP000738126">
    <property type="component" value="Unassembled WGS sequence"/>
</dbReference>
<feature type="transmembrane region" description="Helical" evidence="7">
    <location>
        <begin position="163"/>
        <end position="186"/>
    </location>
</feature>
<keyword evidence="9" id="KW-1185">Reference proteome</keyword>
<keyword evidence="3" id="KW-1003">Cell membrane</keyword>
<protein>
    <submittedName>
        <fullName evidence="8">Molybdopterin oxidoreductase</fullName>
    </submittedName>
</protein>
<keyword evidence="5 7" id="KW-1133">Transmembrane helix</keyword>
<evidence type="ECO:0000256" key="2">
    <source>
        <dbReference type="ARBA" id="ARBA00008929"/>
    </source>
</evidence>
<evidence type="ECO:0000256" key="3">
    <source>
        <dbReference type="ARBA" id="ARBA00022475"/>
    </source>
</evidence>
<keyword evidence="6 7" id="KW-0472">Membrane</keyword>
<dbReference type="EMBL" id="NRSH01000231">
    <property type="protein sequence ID" value="MBK1727696.1"/>
    <property type="molecule type" value="Genomic_DNA"/>
</dbReference>
<evidence type="ECO:0000313" key="9">
    <source>
        <dbReference type="Proteomes" id="UP000738126"/>
    </source>
</evidence>
<organism evidence="8 9">
    <name type="scientific">Halorhodospira neutriphila</name>
    <dbReference type="NCBI Taxonomy" id="168379"/>
    <lineage>
        <taxon>Bacteria</taxon>
        <taxon>Pseudomonadati</taxon>
        <taxon>Pseudomonadota</taxon>
        <taxon>Gammaproteobacteria</taxon>
        <taxon>Chromatiales</taxon>
        <taxon>Ectothiorhodospiraceae</taxon>
        <taxon>Halorhodospira</taxon>
    </lineage>
</organism>
<evidence type="ECO:0000313" key="8">
    <source>
        <dbReference type="EMBL" id="MBK1727696.1"/>
    </source>
</evidence>
<accession>A0ABS1E7I8</accession>
<dbReference type="RefSeq" id="WP_200261362.1">
    <property type="nucleotide sequence ID" value="NZ_NRSH01000231.1"/>
</dbReference>
<sequence>MASTLRYQLVGRRQPGFWLLGLGAGAVLLAGLGAAYYMAAAGHAVTGMSNRIVWGLPHAFAIALILAATGALMVTALGSLLGRAPLRPLGRLGGVTAAALLLGGLAVLVLDLGRPDRLVVAMTHFNPASSFARNIVLYNGFLLIVALYLATRMAPAAYRYERPAAALALAWPLLLAANVGSIFALLPAREAYGGAIMVPLLIAAALAYGTAALALAALGVLRGQGRRAPAPL</sequence>
<evidence type="ECO:0000256" key="6">
    <source>
        <dbReference type="ARBA" id="ARBA00023136"/>
    </source>
</evidence>
<dbReference type="InterPro" id="IPR052049">
    <property type="entry name" value="Electron_transfer_protein"/>
</dbReference>
<gene>
    <name evidence="8" type="ORF">CKO13_11880</name>
</gene>
<comment type="caution">
    <text evidence="8">The sequence shown here is derived from an EMBL/GenBank/DDBJ whole genome shotgun (WGS) entry which is preliminary data.</text>
</comment>
<dbReference type="PANTHER" id="PTHR34856:SF2">
    <property type="entry name" value="PROTEIN NRFD"/>
    <property type="match status" value="1"/>
</dbReference>
<evidence type="ECO:0000256" key="7">
    <source>
        <dbReference type="SAM" id="Phobius"/>
    </source>
</evidence>
<feature type="transmembrane region" description="Helical" evidence="7">
    <location>
        <begin position="92"/>
        <end position="110"/>
    </location>
</feature>
<dbReference type="Pfam" id="PF03916">
    <property type="entry name" value="NrfD"/>
    <property type="match status" value="1"/>
</dbReference>
<keyword evidence="4 7" id="KW-0812">Transmembrane</keyword>
<feature type="transmembrane region" description="Helical" evidence="7">
    <location>
        <begin position="130"/>
        <end position="151"/>
    </location>
</feature>
<dbReference type="Gene3D" id="1.20.1630.10">
    <property type="entry name" value="Formate dehydrogenase/DMSO reductase domain"/>
    <property type="match status" value="1"/>
</dbReference>